<organism evidence="1">
    <name type="scientific">hydrocarbon metagenome</name>
    <dbReference type="NCBI Taxonomy" id="938273"/>
    <lineage>
        <taxon>unclassified sequences</taxon>
        <taxon>metagenomes</taxon>
        <taxon>ecological metagenomes</taxon>
    </lineage>
</organism>
<proteinExistence type="predicted"/>
<accession>A0A0W8FYG6</accession>
<gene>
    <name evidence="1" type="ORF">ASZ90_004191</name>
</gene>
<name>A0A0W8FYG6_9ZZZZ</name>
<protein>
    <submittedName>
        <fullName evidence="1">Uncharacterized protein</fullName>
    </submittedName>
</protein>
<reference evidence="1" key="1">
    <citation type="journal article" date="2015" name="Proc. Natl. Acad. Sci. U.S.A.">
        <title>Networks of energetic and metabolic interactions define dynamics in microbial communities.</title>
        <authorList>
            <person name="Embree M."/>
            <person name="Liu J.K."/>
            <person name="Al-Bassam M.M."/>
            <person name="Zengler K."/>
        </authorList>
    </citation>
    <scope>NUCLEOTIDE SEQUENCE</scope>
</reference>
<dbReference type="EMBL" id="LNQE01000562">
    <property type="protein sequence ID" value="KUG25975.1"/>
    <property type="molecule type" value="Genomic_DNA"/>
</dbReference>
<comment type="caution">
    <text evidence="1">The sequence shown here is derived from an EMBL/GenBank/DDBJ whole genome shotgun (WGS) entry which is preliminary data.</text>
</comment>
<sequence length="98" mass="10802">MNIIAPKNSGILLKGTLHTAPPRYSIATRNSEPTPMLLKNINIIKLLNELLTGSTKYEIITRTKPTANSVYPAFPKLAGSSFLEYSIFVSELIINQTP</sequence>
<dbReference type="AlphaFoldDB" id="A0A0W8FYG6"/>
<evidence type="ECO:0000313" key="1">
    <source>
        <dbReference type="EMBL" id="KUG25975.1"/>
    </source>
</evidence>